<name>A0ABN1U1H6_9ACTN</name>
<organism evidence="1 2">
    <name type="scientific">Kitasatospora arboriphila</name>
    <dbReference type="NCBI Taxonomy" id="258052"/>
    <lineage>
        <taxon>Bacteria</taxon>
        <taxon>Bacillati</taxon>
        <taxon>Actinomycetota</taxon>
        <taxon>Actinomycetes</taxon>
        <taxon>Kitasatosporales</taxon>
        <taxon>Streptomycetaceae</taxon>
        <taxon>Kitasatospora</taxon>
    </lineage>
</organism>
<comment type="caution">
    <text evidence="1">The sequence shown here is derived from an EMBL/GenBank/DDBJ whole genome shotgun (WGS) entry which is preliminary data.</text>
</comment>
<reference evidence="2" key="1">
    <citation type="journal article" date="2019" name="Int. J. Syst. Evol. Microbiol.">
        <title>The Global Catalogue of Microorganisms (GCM) 10K type strain sequencing project: providing services to taxonomists for standard genome sequencing and annotation.</title>
        <authorList>
            <consortium name="The Broad Institute Genomics Platform"/>
            <consortium name="The Broad Institute Genome Sequencing Center for Infectious Disease"/>
            <person name="Wu L."/>
            <person name="Ma J."/>
        </authorList>
    </citation>
    <scope>NUCLEOTIDE SEQUENCE [LARGE SCALE GENOMIC DNA]</scope>
    <source>
        <strain evidence="2">JCM 13002</strain>
    </source>
</reference>
<protein>
    <submittedName>
        <fullName evidence="1">Uncharacterized protein</fullName>
    </submittedName>
</protein>
<dbReference type="Proteomes" id="UP001499987">
    <property type="component" value="Unassembled WGS sequence"/>
</dbReference>
<keyword evidence="2" id="KW-1185">Reference proteome</keyword>
<accession>A0ABN1U1H6</accession>
<evidence type="ECO:0000313" key="1">
    <source>
        <dbReference type="EMBL" id="GAA1109908.1"/>
    </source>
</evidence>
<proteinExistence type="predicted"/>
<evidence type="ECO:0000313" key="2">
    <source>
        <dbReference type="Proteomes" id="UP001499987"/>
    </source>
</evidence>
<sequence length="93" mass="9824">MQADRGAVPGVLTDQVDGVADWDFPDVYALAVSRKRPIPTRAGVFQASVLAHGLPKRACSDCPPVRKPKAAAFYDWAQVDIDTPTDGPATGGC</sequence>
<gene>
    <name evidence="1" type="ORF">GCM10009663_59370</name>
</gene>
<dbReference type="EMBL" id="BAAALD010000077">
    <property type="protein sequence ID" value="GAA1109908.1"/>
    <property type="molecule type" value="Genomic_DNA"/>
</dbReference>